<accession>A0A1H6J6G4</accession>
<sequence>MKKKIIMCIIASAMICGTFASCGKDKPSDSKSDTKTTTAATTTVTEAAETETTAAETTEAVTTTEAAETTTAANNNDNDAAQEHLTDASAILNNLNDIDRILGGSVDTDADDKKEEGTIAYEKVTESRFTKVDDVKKYVTDNICGTLLDRYSSLYEGNAPYFKDYDGTLYFNSVPRGGGFSFTDEPVITDVTDETFTITVKFDNFGGDSELVVKAVKDNGLWKASSFTVDGGAENAR</sequence>
<reference evidence="3 4" key="1">
    <citation type="submission" date="2016-10" db="EMBL/GenBank/DDBJ databases">
        <authorList>
            <person name="de Groot N.N."/>
        </authorList>
    </citation>
    <scope>NUCLEOTIDE SEQUENCE [LARGE SCALE GENOMIC DNA]</scope>
    <source>
        <strain evidence="3 4">YAD2003</strain>
    </source>
</reference>
<dbReference type="RefSeq" id="WP_074716119.1">
    <property type="nucleotide sequence ID" value="NZ_FNWV01000004.1"/>
</dbReference>
<evidence type="ECO:0000256" key="1">
    <source>
        <dbReference type="SAM" id="MobiDB-lite"/>
    </source>
</evidence>
<feature type="signal peptide" evidence="2">
    <location>
        <begin position="1"/>
        <end position="20"/>
    </location>
</feature>
<feature type="compositionally biased region" description="Low complexity" evidence="1">
    <location>
        <begin position="36"/>
        <end position="63"/>
    </location>
</feature>
<dbReference type="PROSITE" id="PS51257">
    <property type="entry name" value="PROKAR_LIPOPROTEIN"/>
    <property type="match status" value="1"/>
</dbReference>
<feature type="chain" id="PRO_5038916957" description="DUF3828 domain-containing protein" evidence="2">
    <location>
        <begin position="21"/>
        <end position="237"/>
    </location>
</feature>
<protein>
    <recommendedName>
        <fullName evidence="5">DUF3828 domain-containing protein</fullName>
    </recommendedName>
</protein>
<name>A0A1H6J6G4_RUMFL</name>
<proteinExistence type="predicted"/>
<dbReference type="OrthoDB" id="1822604at2"/>
<evidence type="ECO:0008006" key="5">
    <source>
        <dbReference type="Google" id="ProtNLM"/>
    </source>
</evidence>
<gene>
    <name evidence="3" type="ORF">SAMN02910265_01582</name>
</gene>
<feature type="region of interest" description="Disordered" evidence="1">
    <location>
        <begin position="23"/>
        <end position="63"/>
    </location>
</feature>
<feature type="compositionally biased region" description="Basic and acidic residues" evidence="1">
    <location>
        <begin position="23"/>
        <end position="34"/>
    </location>
</feature>
<dbReference type="EMBL" id="FNWV01000004">
    <property type="protein sequence ID" value="SEH57714.1"/>
    <property type="molecule type" value="Genomic_DNA"/>
</dbReference>
<keyword evidence="2" id="KW-0732">Signal</keyword>
<evidence type="ECO:0000313" key="3">
    <source>
        <dbReference type="EMBL" id="SEH57714.1"/>
    </source>
</evidence>
<organism evidence="3 4">
    <name type="scientific">Ruminococcus flavefaciens</name>
    <dbReference type="NCBI Taxonomy" id="1265"/>
    <lineage>
        <taxon>Bacteria</taxon>
        <taxon>Bacillati</taxon>
        <taxon>Bacillota</taxon>
        <taxon>Clostridia</taxon>
        <taxon>Eubacteriales</taxon>
        <taxon>Oscillospiraceae</taxon>
        <taxon>Ruminococcus</taxon>
    </lineage>
</organism>
<dbReference type="AlphaFoldDB" id="A0A1H6J6G4"/>
<dbReference type="Proteomes" id="UP000183190">
    <property type="component" value="Unassembled WGS sequence"/>
</dbReference>
<evidence type="ECO:0000313" key="4">
    <source>
        <dbReference type="Proteomes" id="UP000183190"/>
    </source>
</evidence>
<evidence type="ECO:0000256" key="2">
    <source>
        <dbReference type="SAM" id="SignalP"/>
    </source>
</evidence>